<evidence type="ECO:0000259" key="4">
    <source>
        <dbReference type="Pfam" id="PF07859"/>
    </source>
</evidence>
<dbReference type="InterPro" id="IPR033140">
    <property type="entry name" value="Lipase_GDXG_put_SER_AS"/>
</dbReference>
<organism evidence="5 6">
    <name type="scientific">Rhodotorula taiwanensis</name>
    <dbReference type="NCBI Taxonomy" id="741276"/>
    <lineage>
        <taxon>Eukaryota</taxon>
        <taxon>Fungi</taxon>
        <taxon>Dikarya</taxon>
        <taxon>Basidiomycota</taxon>
        <taxon>Pucciniomycotina</taxon>
        <taxon>Microbotryomycetes</taxon>
        <taxon>Sporidiobolales</taxon>
        <taxon>Sporidiobolaceae</taxon>
        <taxon>Rhodotorula</taxon>
    </lineage>
</organism>
<dbReference type="Gene3D" id="3.40.50.1820">
    <property type="entry name" value="alpha/beta hydrolase"/>
    <property type="match status" value="1"/>
</dbReference>
<dbReference type="GO" id="GO:0016787">
    <property type="term" value="F:hydrolase activity"/>
    <property type="evidence" value="ECO:0007669"/>
    <property type="project" value="UniProtKB-KW"/>
</dbReference>
<evidence type="ECO:0000313" key="5">
    <source>
        <dbReference type="EMBL" id="POY74395.1"/>
    </source>
</evidence>
<evidence type="ECO:0000256" key="1">
    <source>
        <dbReference type="ARBA" id="ARBA00010515"/>
    </source>
</evidence>
<evidence type="ECO:0000256" key="3">
    <source>
        <dbReference type="PROSITE-ProRule" id="PRU10038"/>
    </source>
</evidence>
<dbReference type="OrthoDB" id="2529706at2759"/>
<dbReference type="SUPFAM" id="SSF53474">
    <property type="entry name" value="alpha/beta-Hydrolases"/>
    <property type="match status" value="1"/>
</dbReference>
<dbReference type="Pfam" id="PF07859">
    <property type="entry name" value="Abhydrolase_3"/>
    <property type="match status" value="1"/>
</dbReference>
<comment type="caution">
    <text evidence="5">The sequence shown here is derived from an EMBL/GenBank/DDBJ whole genome shotgun (WGS) entry which is preliminary data.</text>
</comment>
<dbReference type="EMBL" id="PJQD01000025">
    <property type="protein sequence ID" value="POY74395.1"/>
    <property type="molecule type" value="Genomic_DNA"/>
</dbReference>
<dbReference type="PANTHER" id="PTHR48081:SF8">
    <property type="entry name" value="ALPHA_BETA HYDROLASE FOLD-3 DOMAIN-CONTAINING PROTEIN-RELATED"/>
    <property type="match status" value="1"/>
</dbReference>
<dbReference type="Proteomes" id="UP000237144">
    <property type="component" value="Unassembled WGS sequence"/>
</dbReference>
<gene>
    <name evidence="5" type="ORF">BMF94_2589</name>
</gene>
<keyword evidence="6" id="KW-1185">Reference proteome</keyword>
<evidence type="ECO:0000256" key="2">
    <source>
        <dbReference type="ARBA" id="ARBA00022801"/>
    </source>
</evidence>
<feature type="active site" evidence="3">
    <location>
        <position position="265"/>
    </location>
</feature>
<name>A0A2S5BC92_9BASI</name>
<dbReference type="PANTHER" id="PTHR48081">
    <property type="entry name" value="AB HYDROLASE SUPERFAMILY PROTEIN C4A8.06C"/>
    <property type="match status" value="1"/>
</dbReference>
<proteinExistence type="inferred from homology"/>
<accession>A0A2S5BC92</accession>
<keyword evidence="2" id="KW-0378">Hydrolase</keyword>
<feature type="domain" description="Alpha/beta hydrolase fold-3" evidence="4">
    <location>
        <begin position="191"/>
        <end position="340"/>
    </location>
</feature>
<protein>
    <recommendedName>
        <fullName evidence="4">Alpha/beta hydrolase fold-3 domain-containing protein</fullName>
    </recommendedName>
</protein>
<evidence type="ECO:0000313" key="6">
    <source>
        <dbReference type="Proteomes" id="UP000237144"/>
    </source>
</evidence>
<dbReference type="AlphaFoldDB" id="A0A2S5BC92"/>
<sequence length="485" mass="53343">MAWDGPRTEFSFWTPSIPTLERTLPLRGPLVSSYRLLRVAWLAVTLPLHVTILLVSLVVPHQVDRDVVCRFAQFHPRWNLKQRLVYPLLRRAIWAIADIGSADALTPNARFKLPWWAWALEEFTVRVGGGARVELEVAEITMPQTAWEEGWVREGILDPVGDVKIGSVPCFWFDRADQKARRDPSKPGRCVLYFVGGGYVTGSPTEGSRCFKIARETGLPVLGANFRKATSPELAFPAQLQDALTVYAHLVLECGYRDIVLAGDSAGGNLALMLVQYLAEVAESPMVSTASCRTSRSAAESPLRGLVLPTGMLLFSPWCDFTAATYGEALCARRESDDDPVHDIICASMATNSIRLFLARILGTSSSPSSGSGRAEPDSVEELRGAHPWFSPALSTASASWPDTNRTLGRPHALRILVTTGSTELFNLEILRLVENLRSAEQANRAGGRARGGIDVKCLSGDGEVHAFPLVPEWAWRVIREWIAE</sequence>
<reference evidence="5 6" key="1">
    <citation type="journal article" date="2018" name="Front. Microbiol.">
        <title>Prospects for Fungal Bioremediation of Acidic Radioactive Waste Sites: Characterization and Genome Sequence of Rhodotorula taiwanensis MD1149.</title>
        <authorList>
            <person name="Tkavc R."/>
            <person name="Matrosova V.Y."/>
            <person name="Grichenko O.E."/>
            <person name="Gostincar C."/>
            <person name="Volpe R.P."/>
            <person name="Klimenkova P."/>
            <person name="Gaidamakova E.K."/>
            <person name="Zhou C.E."/>
            <person name="Stewart B.J."/>
            <person name="Lyman M.G."/>
            <person name="Malfatti S.A."/>
            <person name="Rubinfeld B."/>
            <person name="Courtot M."/>
            <person name="Singh J."/>
            <person name="Dalgard C.L."/>
            <person name="Hamilton T."/>
            <person name="Frey K.G."/>
            <person name="Gunde-Cimerman N."/>
            <person name="Dugan L."/>
            <person name="Daly M.J."/>
        </authorList>
    </citation>
    <scope>NUCLEOTIDE SEQUENCE [LARGE SCALE GENOMIC DNA]</scope>
    <source>
        <strain evidence="5 6">MD1149</strain>
    </source>
</reference>
<comment type="similarity">
    <text evidence="1">Belongs to the 'GDXG' lipolytic enzyme family.</text>
</comment>
<dbReference type="InterPro" id="IPR029058">
    <property type="entry name" value="AB_hydrolase_fold"/>
</dbReference>
<dbReference type="STRING" id="741276.A0A2S5BC92"/>
<dbReference type="InterPro" id="IPR050300">
    <property type="entry name" value="GDXG_lipolytic_enzyme"/>
</dbReference>
<dbReference type="InterPro" id="IPR013094">
    <property type="entry name" value="AB_hydrolase_3"/>
</dbReference>
<dbReference type="PROSITE" id="PS01174">
    <property type="entry name" value="LIPASE_GDXG_SER"/>
    <property type="match status" value="1"/>
</dbReference>